<organism evidence="2 3">
    <name type="scientific">Coregonus suidteri</name>
    <dbReference type="NCBI Taxonomy" id="861788"/>
    <lineage>
        <taxon>Eukaryota</taxon>
        <taxon>Metazoa</taxon>
        <taxon>Chordata</taxon>
        <taxon>Craniata</taxon>
        <taxon>Vertebrata</taxon>
        <taxon>Euteleostomi</taxon>
        <taxon>Actinopterygii</taxon>
        <taxon>Neopterygii</taxon>
        <taxon>Teleostei</taxon>
        <taxon>Protacanthopterygii</taxon>
        <taxon>Salmoniformes</taxon>
        <taxon>Salmonidae</taxon>
        <taxon>Coregoninae</taxon>
        <taxon>Coregonus</taxon>
    </lineage>
</organism>
<feature type="region of interest" description="Disordered" evidence="1">
    <location>
        <begin position="42"/>
        <end position="79"/>
    </location>
</feature>
<reference evidence="2 3" key="1">
    <citation type="submission" date="2021-04" db="EMBL/GenBank/DDBJ databases">
        <authorList>
            <person name="De Guttry C."/>
            <person name="Zahm M."/>
            <person name="Klopp C."/>
            <person name="Cabau C."/>
            <person name="Louis A."/>
            <person name="Berthelot C."/>
            <person name="Parey E."/>
            <person name="Roest Crollius H."/>
            <person name="Montfort J."/>
            <person name="Robinson-Rechavi M."/>
            <person name="Bucao C."/>
            <person name="Bouchez O."/>
            <person name="Gislard M."/>
            <person name="Lluch J."/>
            <person name="Milhes M."/>
            <person name="Lampietro C."/>
            <person name="Lopez Roques C."/>
            <person name="Donnadieu C."/>
            <person name="Braasch I."/>
            <person name="Desvignes T."/>
            <person name="Postlethwait J."/>
            <person name="Bobe J."/>
            <person name="Wedekind C."/>
            <person name="Guiguen Y."/>
        </authorList>
    </citation>
    <scope>NUCLEOTIDE SEQUENCE [LARGE SCALE GENOMIC DNA]</scope>
    <source>
        <strain evidence="2">Cs_M1</strain>
        <tissue evidence="2">Blood</tissue>
    </source>
</reference>
<comment type="caution">
    <text evidence="2">The sequence shown here is derived from an EMBL/GenBank/DDBJ whole genome shotgun (WGS) entry which is preliminary data.</text>
</comment>
<evidence type="ECO:0000313" key="3">
    <source>
        <dbReference type="Proteomes" id="UP001356427"/>
    </source>
</evidence>
<evidence type="ECO:0000256" key="1">
    <source>
        <dbReference type="SAM" id="MobiDB-lite"/>
    </source>
</evidence>
<protein>
    <submittedName>
        <fullName evidence="2">Uncharacterized protein</fullName>
    </submittedName>
</protein>
<dbReference type="AlphaFoldDB" id="A0AAN8QVD8"/>
<keyword evidence="3" id="KW-1185">Reference proteome</keyword>
<sequence length="79" mass="8574">MTYPSAELLVDEQTGIFEIVEKQTNFTRCGGGSARPCCEWVRDSDGDESEASMEHSGTNKGGSKKEKKKAGEKGSRGMK</sequence>
<dbReference type="Proteomes" id="UP001356427">
    <property type="component" value="Unassembled WGS sequence"/>
</dbReference>
<name>A0AAN8QVD8_9TELE</name>
<evidence type="ECO:0000313" key="2">
    <source>
        <dbReference type="EMBL" id="KAK6317299.1"/>
    </source>
</evidence>
<dbReference type="EMBL" id="JAGTTL010000010">
    <property type="protein sequence ID" value="KAK6317299.1"/>
    <property type="molecule type" value="Genomic_DNA"/>
</dbReference>
<accession>A0AAN8QVD8</accession>
<proteinExistence type="predicted"/>
<gene>
    <name evidence="2" type="ORF">J4Q44_G00126990</name>
</gene>
<feature type="compositionally biased region" description="Basic and acidic residues" evidence="1">
    <location>
        <begin position="69"/>
        <end position="79"/>
    </location>
</feature>